<sequence length="367" mass="39257">MNAPIPDTVISSVRAQAYTIPTDAPEADGTFAWESTTLVVAEVDAGGETGIGYTYTDACAALLIREALAEAVEGCDAFDVRAACLAMQKRVRNIGRAGVAATAISALDCALWDVKAKLLDVPLARLLGAMRESVPIYGSGGFTTYTNARLKQQLSGWVVDDGCRWVKIKIGSAPERDPKRVHAAREAIGEAGLFVDANGAFTEKEASHYANVFKDFGVLWFEEPVSSDDLCGLNAVRSAVRAPMQIAAGEYGFTLDYFRRMLDARAVDVLQADASRCGGITGFLNVAALCEAYHVPLSAHCAPALHLHVACAAPQLVHQEWFYDHVRIEAMLFDGAPRADGGAITPDLSRSGCGLELRRADAQVYAV</sequence>
<dbReference type="InterPro" id="IPR029017">
    <property type="entry name" value="Enolase-like_N"/>
</dbReference>
<dbReference type="SUPFAM" id="SSF54826">
    <property type="entry name" value="Enolase N-terminal domain-like"/>
    <property type="match status" value="1"/>
</dbReference>
<dbReference type="Gene3D" id="3.30.390.10">
    <property type="entry name" value="Enolase-like, N-terminal domain"/>
    <property type="match status" value="1"/>
</dbReference>
<proteinExistence type="predicted"/>
<keyword evidence="6" id="KW-1185">Reference proteome</keyword>
<evidence type="ECO:0000256" key="1">
    <source>
        <dbReference type="ARBA" id="ARBA00001946"/>
    </source>
</evidence>
<dbReference type="InterPro" id="IPR013341">
    <property type="entry name" value="Mandelate_racemase_N_dom"/>
</dbReference>
<dbReference type="InterPro" id="IPR013342">
    <property type="entry name" value="Mandelate_racemase_C"/>
</dbReference>
<dbReference type="RefSeq" id="WP_087670864.1">
    <property type="nucleotide sequence ID" value="NZ_FCNW02000078.1"/>
</dbReference>
<accession>A0A158JCW8</accession>
<evidence type="ECO:0000313" key="6">
    <source>
        <dbReference type="Proteomes" id="UP000054977"/>
    </source>
</evidence>
<dbReference type="Pfam" id="PF13378">
    <property type="entry name" value="MR_MLE_C"/>
    <property type="match status" value="1"/>
</dbReference>
<dbReference type="InterPro" id="IPR029065">
    <property type="entry name" value="Enolase_C-like"/>
</dbReference>
<dbReference type="SFLD" id="SFLDS00001">
    <property type="entry name" value="Enolase"/>
    <property type="match status" value="1"/>
</dbReference>
<organism evidence="5 6">
    <name type="scientific">Caballeronia humi</name>
    <dbReference type="NCBI Taxonomy" id="326474"/>
    <lineage>
        <taxon>Bacteria</taxon>
        <taxon>Pseudomonadati</taxon>
        <taxon>Pseudomonadota</taxon>
        <taxon>Betaproteobacteria</taxon>
        <taxon>Burkholderiales</taxon>
        <taxon>Burkholderiaceae</taxon>
        <taxon>Caballeronia</taxon>
    </lineage>
</organism>
<protein>
    <submittedName>
        <fullName evidence="5">Mandelate racemase/muconate lactonizing protein</fullName>
    </submittedName>
</protein>
<dbReference type="InterPro" id="IPR046945">
    <property type="entry name" value="RHMD-like"/>
</dbReference>
<name>A0A158JCW8_9BURK</name>
<keyword evidence="3" id="KW-0460">Magnesium</keyword>
<evidence type="ECO:0000256" key="2">
    <source>
        <dbReference type="ARBA" id="ARBA00022723"/>
    </source>
</evidence>
<dbReference type="GO" id="GO:0016052">
    <property type="term" value="P:carbohydrate catabolic process"/>
    <property type="evidence" value="ECO:0007669"/>
    <property type="project" value="TreeGrafter"/>
</dbReference>
<feature type="domain" description="Mandelate racemase/muconate lactonizing enzyme C-terminal" evidence="4">
    <location>
        <begin position="147"/>
        <end position="243"/>
    </location>
</feature>
<evidence type="ECO:0000256" key="3">
    <source>
        <dbReference type="ARBA" id="ARBA00022842"/>
    </source>
</evidence>
<dbReference type="SMART" id="SM00922">
    <property type="entry name" value="MR_MLE"/>
    <property type="match status" value="1"/>
</dbReference>
<dbReference type="Proteomes" id="UP000054977">
    <property type="component" value="Unassembled WGS sequence"/>
</dbReference>
<dbReference type="AlphaFoldDB" id="A0A158JCW8"/>
<dbReference type="PANTHER" id="PTHR13794">
    <property type="entry name" value="ENOLASE SUPERFAMILY, MANDELATE RACEMASE"/>
    <property type="match status" value="1"/>
</dbReference>
<dbReference type="CDD" id="cd03328">
    <property type="entry name" value="MR_like_3"/>
    <property type="match status" value="1"/>
</dbReference>
<dbReference type="InterPro" id="IPR036849">
    <property type="entry name" value="Enolase-like_C_sf"/>
</dbReference>
<dbReference type="OrthoDB" id="8609034at2"/>
<dbReference type="PANTHER" id="PTHR13794:SF58">
    <property type="entry name" value="MITOCHONDRIAL ENOLASE SUPERFAMILY MEMBER 1"/>
    <property type="match status" value="1"/>
</dbReference>
<evidence type="ECO:0000259" key="4">
    <source>
        <dbReference type="SMART" id="SM00922"/>
    </source>
</evidence>
<dbReference type="Gene3D" id="3.20.20.120">
    <property type="entry name" value="Enolase-like C-terminal domain"/>
    <property type="match status" value="1"/>
</dbReference>
<dbReference type="GO" id="GO:0000287">
    <property type="term" value="F:magnesium ion binding"/>
    <property type="evidence" value="ECO:0007669"/>
    <property type="project" value="TreeGrafter"/>
</dbReference>
<dbReference type="SFLD" id="SFLDG00179">
    <property type="entry name" value="mandelate_racemase"/>
    <property type="match status" value="1"/>
</dbReference>
<dbReference type="GO" id="GO:0016836">
    <property type="term" value="F:hydro-lyase activity"/>
    <property type="evidence" value="ECO:0007669"/>
    <property type="project" value="TreeGrafter"/>
</dbReference>
<comment type="caution">
    <text evidence="5">The sequence shown here is derived from an EMBL/GenBank/DDBJ whole genome shotgun (WGS) entry which is preliminary data.</text>
</comment>
<dbReference type="STRING" id="326474.AWB65_06376"/>
<keyword evidence="2" id="KW-0479">Metal-binding</keyword>
<gene>
    <name evidence="5" type="ORF">AWB65_06376</name>
</gene>
<dbReference type="EMBL" id="FCNW02000078">
    <property type="protein sequence ID" value="SAL66677.1"/>
    <property type="molecule type" value="Genomic_DNA"/>
</dbReference>
<dbReference type="SUPFAM" id="SSF51604">
    <property type="entry name" value="Enolase C-terminal domain-like"/>
    <property type="match status" value="1"/>
</dbReference>
<dbReference type="Pfam" id="PF02746">
    <property type="entry name" value="MR_MLE_N"/>
    <property type="match status" value="1"/>
</dbReference>
<comment type="cofactor">
    <cofactor evidence="1">
        <name>Mg(2+)</name>
        <dbReference type="ChEBI" id="CHEBI:18420"/>
    </cofactor>
</comment>
<reference evidence="5" key="1">
    <citation type="submission" date="2016-01" db="EMBL/GenBank/DDBJ databases">
        <authorList>
            <person name="Peeters C."/>
        </authorList>
    </citation>
    <scope>NUCLEOTIDE SEQUENCE [LARGE SCALE GENOMIC DNA]</scope>
    <source>
        <strain evidence="5">LMG 22934</strain>
    </source>
</reference>
<evidence type="ECO:0000313" key="5">
    <source>
        <dbReference type="EMBL" id="SAL66677.1"/>
    </source>
</evidence>